<keyword evidence="2" id="KW-0812">Transmembrane</keyword>
<feature type="transmembrane region" description="Helical" evidence="2">
    <location>
        <begin position="190"/>
        <end position="212"/>
    </location>
</feature>
<dbReference type="PANTHER" id="PTHR43044">
    <property type="match status" value="1"/>
</dbReference>
<dbReference type="AlphaFoldDB" id="A0A7G8PTZ3"/>
<feature type="region of interest" description="Disordered" evidence="1">
    <location>
        <begin position="48"/>
        <end position="79"/>
    </location>
</feature>
<dbReference type="EMBL" id="CP052909">
    <property type="protein sequence ID" value="QNJ97809.1"/>
    <property type="molecule type" value="Genomic_DNA"/>
</dbReference>
<evidence type="ECO:0000313" key="3">
    <source>
        <dbReference type="EMBL" id="QNJ97809.1"/>
    </source>
</evidence>
<keyword evidence="4" id="KW-1185">Reference proteome</keyword>
<organism evidence="3 4">
    <name type="scientific">Constantimarinum furrinae</name>
    <dbReference type="NCBI Taxonomy" id="2562285"/>
    <lineage>
        <taxon>Bacteria</taxon>
        <taxon>Pseudomonadati</taxon>
        <taxon>Bacteroidota</taxon>
        <taxon>Flavobacteriia</taxon>
        <taxon>Flavobacteriales</taxon>
        <taxon>Flavobacteriaceae</taxon>
        <taxon>Altibacter/Constantimarinum group</taxon>
        <taxon>Constantimarinum</taxon>
    </lineage>
</organism>
<dbReference type="PANTHER" id="PTHR43044:SF1">
    <property type="entry name" value="QUINOL:CYTOCHROME C OXIDOREDUCTASE QUINONE-BINDING SUBUNIT 2"/>
    <property type="match status" value="1"/>
</dbReference>
<accession>A0A7G8PTZ3</accession>
<evidence type="ECO:0000256" key="2">
    <source>
        <dbReference type="SAM" id="Phobius"/>
    </source>
</evidence>
<evidence type="ECO:0000313" key="4">
    <source>
        <dbReference type="Proteomes" id="UP000515514"/>
    </source>
</evidence>
<feature type="transmembrane region" description="Helical" evidence="2">
    <location>
        <begin position="313"/>
        <end position="333"/>
    </location>
</feature>
<feature type="transmembrane region" description="Helical" evidence="2">
    <location>
        <begin position="353"/>
        <end position="371"/>
    </location>
</feature>
<evidence type="ECO:0000256" key="1">
    <source>
        <dbReference type="SAM" id="MobiDB-lite"/>
    </source>
</evidence>
<feature type="transmembrane region" description="Helical" evidence="2">
    <location>
        <begin position="378"/>
        <end position="397"/>
    </location>
</feature>
<dbReference type="KEGG" id="alti:ALE3EI_1244"/>
<feature type="compositionally biased region" description="Basic and acidic residues" evidence="1">
    <location>
        <begin position="48"/>
        <end position="70"/>
    </location>
</feature>
<name>A0A7G8PTZ3_9FLAO</name>
<sequence>MYTLPNKLKLFATIFMVVGAIGIISGFLTTPSTTAEVKEMMADAHHDEGTAGDHEMMKDEHAGGHDETKASHGVSSDNAHDNEEEHLLHTLHQMQNRPWSALYIASFFFFMIALGTLAFYAIQYAAQAGWSPVLFRVMEGITAYLPIASVILFVLLLLSAFGVNHIFHWMDPELVDVNSDKYDKIIDGKSGYLNVPFFLIRAAIYLIGWNLYRFYSRKYSLRDDDATDNRWFKKNFKMSAVFLVFFIVTESMMSWDWIMSFDPHWFSTLFGWYVFAGMMVCAFTVIAMVTMILKSQGYLEYVNDSHIHDLAKFMFAFSIFWTYLWFSQFMLIWYANIPEEVTYFVTRIEDYKLPFFGMLVMNFVFPVLLLMNSDYKRINWFVVMTGIVILAGHYVDVFNMVMPATVGKSWYIGLPEIGSMLFFFGLFVLVVFTALAKAPLLAKNNPFMKESKHFHY</sequence>
<feature type="transmembrane region" description="Helical" evidence="2">
    <location>
        <begin position="417"/>
        <end position="442"/>
    </location>
</feature>
<dbReference type="RefSeq" id="WP_186992026.1">
    <property type="nucleotide sequence ID" value="NZ_CP052909.1"/>
</dbReference>
<feature type="transmembrane region" description="Helical" evidence="2">
    <location>
        <begin position="101"/>
        <end position="122"/>
    </location>
</feature>
<reference evidence="3 4" key="1">
    <citation type="submission" date="2020-04" db="EMBL/GenBank/DDBJ databases">
        <title>Genome sequence of Altibacter aquimarinus strain ALE3EI.</title>
        <authorList>
            <person name="Oh H.-M."/>
            <person name="Jang D."/>
        </authorList>
    </citation>
    <scope>NUCLEOTIDE SEQUENCE [LARGE SCALE GENOMIC DNA]</scope>
    <source>
        <strain evidence="3 4">ALE3EI</strain>
    </source>
</reference>
<keyword evidence="2" id="KW-0472">Membrane</keyword>
<keyword evidence="2" id="KW-1133">Transmembrane helix</keyword>
<protein>
    <recommendedName>
        <fullName evidence="5">Quinol:cytochrome C oxidoreductase</fullName>
    </recommendedName>
</protein>
<gene>
    <name evidence="3" type="ORF">ALE3EI_1244</name>
</gene>
<feature type="transmembrane region" description="Helical" evidence="2">
    <location>
        <begin position="240"/>
        <end position="258"/>
    </location>
</feature>
<proteinExistence type="predicted"/>
<dbReference type="Proteomes" id="UP000515514">
    <property type="component" value="Chromosome"/>
</dbReference>
<evidence type="ECO:0008006" key="5">
    <source>
        <dbReference type="Google" id="ProtNLM"/>
    </source>
</evidence>
<feature type="transmembrane region" description="Helical" evidence="2">
    <location>
        <begin position="270"/>
        <end position="293"/>
    </location>
</feature>
<feature type="transmembrane region" description="Helical" evidence="2">
    <location>
        <begin position="143"/>
        <end position="170"/>
    </location>
</feature>
<feature type="transmembrane region" description="Helical" evidence="2">
    <location>
        <begin position="12"/>
        <end position="30"/>
    </location>
</feature>